<dbReference type="PANTHER" id="PTHR33248">
    <property type="entry name" value="ZINC ION-BINDING PROTEIN"/>
    <property type="match status" value="1"/>
</dbReference>
<dbReference type="AlphaFoldDB" id="A0AA35VMD3"/>
<gene>
    <name evidence="5" type="ORF">LSALG_LOCUS4421</name>
</gene>
<keyword evidence="6" id="KW-1185">Reference proteome</keyword>
<feature type="domain" description="GRF-type" evidence="4">
    <location>
        <begin position="80"/>
        <end position="121"/>
    </location>
</feature>
<proteinExistence type="predicted"/>
<organism evidence="5 6">
    <name type="scientific">Lactuca saligna</name>
    <name type="common">Willowleaf lettuce</name>
    <dbReference type="NCBI Taxonomy" id="75948"/>
    <lineage>
        <taxon>Eukaryota</taxon>
        <taxon>Viridiplantae</taxon>
        <taxon>Streptophyta</taxon>
        <taxon>Embryophyta</taxon>
        <taxon>Tracheophyta</taxon>
        <taxon>Spermatophyta</taxon>
        <taxon>Magnoliopsida</taxon>
        <taxon>eudicotyledons</taxon>
        <taxon>Gunneridae</taxon>
        <taxon>Pentapetalae</taxon>
        <taxon>asterids</taxon>
        <taxon>campanulids</taxon>
        <taxon>Asterales</taxon>
        <taxon>Asteraceae</taxon>
        <taxon>Cichorioideae</taxon>
        <taxon>Cichorieae</taxon>
        <taxon>Lactucinae</taxon>
        <taxon>Lactuca</taxon>
    </lineage>
</organism>
<dbReference type="InterPro" id="IPR010666">
    <property type="entry name" value="Znf_GRF"/>
</dbReference>
<dbReference type="GO" id="GO:0008270">
    <property type="term" value="F:zinc ion binding"/>
    <property type="evidence" value="ECO:0007669"/>
    <property type="project" value="UniProtKB-KW"/>
</dbReference>
<sequence>MAVVVKYSQWHKVMAGRSLHSVLGGGDRAVEIRDGSNRQVGVRRWLRKSIKRLQRLYSRLQQQALTITPSVIPSSPLTMVMCFCIKWAIVRTSWIDNNPGRQFWGSPDPNSSCGFIGWYDEPMCARSKVIIA</sequence>
<evidence type="ECO:0000313" key="5">
    <source>
        <dbReference type="EMBL" id="CAI9263742.1"/>
    </source>
</evidence>
<evidence type="ECO:0000313" key="6">
    <source>
        <dbReference type="Proteomes" id="UP001177003"/>
    </source>
</evidence>
<reference evidence="5" key="1">
    <citation type="submission" date="2023-04" db="EMBL/GenBank/DDBJ databases">
        <authorList>
            <person name="Vijverberg K."/>
            <person name="Xiong W."/>
            <person name="Schranz E."/>
        </authorList>
    </citation>
    <scope>NUCLEOTIDE SEQUENCE</scope>
</reference>
<evidence type="ECO:0000259" key="4">
    <source>
        <dbReference type="Pfam" id="PF06839"/>
    </source>
</evidence>
<evidence type="ECO:0000256" key="1">
    <source>
        <dbReference type="ARBA" id="ARBA00022723"/>
    </source>
</evidence>
<dbReference type="Pfam" id="PF06839">
    <property type="entry name" value="Zn_ribbon_GRF"/>
    <property type="match status" value="1"/>
</dbReference>
<name>A0AA35VMD3_LACSI</name>
<keyword evidence="1" id="KW-0479">Metal-binding</keyword>
<evidence type="ECO:0000256" key="2">
    <source>
        <dbReference type="ARBA" id="ARBA00022771"/>
    </source>
</evidence>
<dbReference type="Proteomes" id="UP001177003">
    <property type="component" value="Chromosome 0"/>
</dbReference>
<protein>
    <recommendedName>
        <fullName evidence="4">GRF-type domain-containing protein</fullName>
    </recommendedName>
</protein>
<keyword evidence="2" id="KW-0863">Zinc-finger</keyword>
<keyword evidence="3" id="KW-0862">Zinc</keyword>
<dbReference type="EMBL" id="OX465086">
    <property type="protein sequence ID" value="CAI9263742.1"/>
    <property type="molecule type" value="Genomic_DNA"/>
</dbReference>
<evidence type="ECO:0000256" key="3">
    <source>
        <dbReference type="ARBA" id="ARBA00022833"/>
    </source>
</evidence>
<accession>A0AA35VMD3</accession>